<keyword evidence="1" id="KW-0732">Signal</keyword>
<dbReference type="AlphaFoldDB" id="A0A848MHM4"/>
<dbReference type="EMBL" id="JAADJU010000003">
    <property type="protein sequence ID" value="NMP26816.1"/>
    <property type="molecule type" value="Genomic_DNA"/>
</dbReference>
<feature type="signal peptide" evidence="1">
    <location>
        <begin position="1"/>
        <end position="24"/>
    </location>
</feature>
<dbReference type="InterPro" id="IPR019637">
    <property type="entry name" value="DUF2501"/>
</dbReference>
<gene>
    <name evidence="2" type="ORF">GW590_08065</name>
</gene>
<organism evidence="2 3">
    <name type="scientific">Rouxiella aceris</name>
    <dbReference type="NCBI Taxonomy" id="2703884"/>
    <lineage>
        <taxon>Bacteria</taxon>
        <taxon>Pseudomonadati</taxon>
        <taxon>Pseudomonadota</taxon>
        <taxon>Gammaproteobacteria</taxon>
        <taxon>Enterobacterales</taxon>
        <taxon>Yersiniaceae</taxon>
        <taxon>Rouxiella</taxon>
    </lineage>
</organism>
<evidence type="ECO:0000313" key="2">
    <source>
        <dbReference type="EMBL" id="NMP26816.1"/>
    </source>
</evidence>
<sequence>MKAIRIRLMALTVTGLLLAGGAQANNLLNSLSDAANQQLGNNGSSAGNGNSMGQLSSLLSGSDNNLTAKSRTNAAGILGYCVKNNLLSASSATSVKDKLMSKLGMQNASTAQKTDYQDGLAGILHSGNGQNLDLNNLGSGMTQIKEKVKEKACNVVLKQAKSFM</sequence>
<name>A0A848MHM4_9GAMM</name>
<evidence type="ECO:0000313" key="3">
    <source>
        <dbReference type="Proteomes" id="UP000585363"/>
    </source>
</evidence>
<dbReference type="Pfam" id="PF10696">
    <property type="entry name" value="DUF2501"/>
    <property type="match status" value="1"/>
</dbReference>
<dbReference type="RefSeq" id="WP_169402503.1">
    <property type="nucleotide sequence ID" value="NZ_JAADJU010000003.1"/>
</dbReference>
<evidence type="ECO:0000256" key="1">
    <source>
        <dbReference type="SAM" id="SignalP"/>
    </source>
</evidence>
<reference evidence="2 3" key="2">
    <citation type="submission" date="2020-06" db="EMBL/GenBank/DDBJ databases">
        <title>Polyphasic characterization of a Rahnella strain isolated from tree sap.</title>
        <authorList>
            <person name="Kim I.S."/>
        </authorList>
    </citation>
    <scope>NUCLEOTIDE SEQUENCE [LARGE SCALE GENOMIC DNA]</scope>
    <source>
        <strain evidence="2 3">SAP-1</strain>
    </source>
</reference>
<proteinExistence type="predicted"/>
<protein>
    <submittedName>
        <fullName evidence="2">DUF2501 domain-containing protein</fullName>
    </submittedName>
</protein>
<comment type="caution">
    <text evidence="2">The sequence shown here is derived from an EMBL/GenBank/DDBJ whole genome shotgun (WGS) entry which is preliminary data.</text>
</comment>
<reference evidence="2 3" key="1">
    <citation type="submission" date="2020-01" db="EMBL/GenBank/DDBJ databases">
        <authorList>
            <person name="Lee S.D."/>
        </authorList>
    </citation>
    <scope>NUCLEOTIDE SEQUENCE [LARGE SCALE GENOMIC DNA]</scope>
    <source>
        <strain evidence="2 3">SAP-1</strain>
    </source>
</reference>
<dbReference type="Proteomes" id="UP000585363">
    <property type="component" value="Unassembled WGS sequence"/>
</dbReference>
<keyword evidence="3" id="KW-1185">Reference proteome</keyword>
<feature type="chain" id="PRO_5032509304" evidence="1">
    <location>
        <begin position="25"/>
        <end position="164"/>
    </location>
</feature>
<accession>A0A848MHM4</accession>